<keyword evidence="1" id="KW-0472">Membrane</keyword>
<keyword evidence="1" id="KW-0812">Transmembrane</keyword>
<proteinExistence type="predicted"/>
<protein>
    <submittedName>
        <fullName evidence="2">Uncharacterized protein</fullName>
    </submittedName>
</protein>
<name>F4N384_YEREN</name>
<gene>
    <name evidence="2" type="ORF">YEW_HJ33020</name>
</gene>
<sequence>MITHVVFCCYCHINLVFCAVAFCLMKYIILKNITLQGY</sequence>
<accession>F4N384</accession>
<dbReference type="AlphaFoldDB" id="F4N384"/>
<feature type="transmembrane region" description="Helical" evidence="1">
    <location>
        <begin position="7"/>
        <end position="29"/>
    </location>
</feature>
<organism evidence="2">
    <name type="scientific">Yersinia enterocolitica W22703</name>
    <dbReference type="NCBI Taxonomy" id="913028"/>
    <lineage>
        <taxon>Bacteria</taxon>
        <taxon>Pseudomonadati</taxon>
        <taxon>Pseudomonadota</taxon>
        <taxon>Gammaproteobacteria</taxon>
        <taxon>Enterobacterales</taxon>
        <taxon>Yersiniaceae</taxon>
        <taxon>Yersinia</taxon>
    </lineage>
</organism>
<evidence type="ECO:0000256" key="1">
    <source>
        <dbReference type="SAM" id="Phobius"/>
    </source>
</evidence>
<dbReference type="EMBL" id="FR718692">
    <property type="protein sequence ID" value="CBX72542.1"/>
    <property type="molecule type" value="Genomic_DNA"/>
</dbReference>
<evidence type="ECO:0000313" key="2">
    <source>
        <dbReference type="EMBL" id="CBX72542.1"/>
    </source>
</evidence>
<keyword evidence="1" id="KW-1133">Transmembrane helix</keyword>
<reference evidence="2" key="1">
    <citation type="journal article" date="2011" name="BMC Genomics">
        <title>Shotgun sequencing of Yersinia enterocolitica strain W22703 (biotype 2, serotype O:9): genomic evidence for oscillation between invertebrates and mammals.</title>
        <authorList>
            <person name="Fuchs T.M."/>
            <person name="Brandt K."/>
            <person name="Starke M."/>
            <person name="Rattei T."/>
        </authorList>
    </citation>
    <scope>NUCLEOTIDE SEQUENCE</scope>
</reference>